<organism evidence="1 2">
    <name type="scientific">Kutzneria chonburiensis</name>
    <dbReference type="NCBI Taxonomy" id="1483604"/>
    <lineage>
        <taxon>Bacteria</taxon>
        <taxon>Bacillati</taxon>
        <taxon>Actinomycetota</taxon>
        <taxon>Actinomycetes</taxon>
        <taxon>Pseudonocardiales</taxon>
        <taxon>Pseudonocardiaceae</taxon>
        <taxon>Kutzneria</taxon>
    </lineage>
</organism>
<gene>
    <name evidence="1" type="ORF">ACFFH7_40695</name>
</gene>
<proteinExistence type="predicted"/>
<comment type="caution">
    <text evidence="1">The sequence shown here is derived from an EMBL/GenBank/DDBJ whole genome shotgun (WGS) entry which is preliminary data.</text>
</comment>
<evidence type="ECO:0000313" key="2">
    <source>
        <dbReference type="Proteomes" id="UP001589810"/>
    </source>
</evidence>
<dbReference type="RefSeq" id="WP_273938275.1">
    <property type="nucleotide sequence ID" value="NZ_CP097263.1"/>
</dbReference>
<name>A0ABV6N5M5_9PSEU</name>
<sequence>MASAPFATVRTTAARGLVSLYGDQVDVFDNSALQGEPGALVTGNGLELCLRGSAQYAEVTVTCTTDGTGTGEPTGTRTLDLPTGSIVVANGDAAAFGPFPVPAGGGLYRVDVYNVDCRDDYLAVFTRLGDSPDKDEDD</sequence>
<evidence type="ECO:0000313" key="1">
    <source>
        <dbReference type="EMBL" id="MFC0547881.1"/>
    </source>
</evidence>
<protein>
    <submittedName>
        <fullName evidence="1">Uncharacterized protein</fullName>
    </submittedName>
</protein>
<dbReference type="EMBL" id="JBHLUD010000015">
    <property type="protein sequence ID" value="MFC0547881.1"/>
    <property type="molecule type" value="Genomic_DNA"/>
</dbReference>
<dbReference type="Proteomes" id="UP001589810">
    <property type="component" value="Unassembled WGS sequence"/>
</dbReference>
<keyword evidence="2" id="KW-1185">Reference proteome</keyword>
<reference evidence="1 2" key="1">
    <citation type="submission" date="2024-09" db="EMBL/GenBank/DDBJ databases">
        <authorList>
            <person name="Sun Q."/>
            <person name="Mori K."/>
        </authorList>
    </citation>
    <scope>NUCLEOTIDE SEQUENCE [LARGE SCALE GENOMIC DNA]</scope>
    <source>
        <strain evidence="1 2">TBRC 1432</strain>
    </source>
</reference>
<accession>A0ABV6N5M5</accession>